<dbReference type="GO" id="GO:0005385">
    <property type="term" value="F:zinc ion transmembrane transporter activity"/>
    <property type="evidence" value="ECO:0007669"/>
    <property type="project" value="TreeGrafter"/>
</dbReference>
<dbReference type="GO" id="GO:0005886">
    <property type="term" value="C:plasma membrane"/>
    <property type="evidence" value="ECO:0007669"/>
    <property type="project" value="TreeGrafter"/>
</dbReference>
<organism evidence="13 14">
    <name type="scientific">Methylocystis heyeri</name>
    <dbReference type="NCBI Taxonomy" id="391905"/>
    <lineage>
        <taxon>Bacteria</taxon>
        <taxon>Pseudomonadati</taxon>
        <taxon>Pseudomonadota</taxon>
        <taxon>Alphaproteobacteria</taxon>
        <taxon>Hyphomicrobiales</taxon>
        <taxon>Methylocystaceae</taxon>
        <taxon>Methylocystis</taxon>
    </lineage>
</organism>
<dbReference type="NCBIfam" id="TIGR01297">
    <property type="entry name" value="CDF"/>
    <property type="match status" value="1"/>
</dbReference>
<evidence type="ECO:0000256" key="9">
    <source>
        <dbReference type="SAM" id="MobiDB-lite"/>
    </source>
</evidence>
<dbReference type="InterPro" id="IPR002524">
    <property type="entry name" value="Cation_efflux"/>
</dbReference>
<keyword evidence="7" id="KW-0406">Ion transport</keyword>
<dbReference type="Pfam" id="PF01545">
    <property type="entry name" value="Cation_efflux"/>
    <property type="match status" value="1"/>
</dbReference>
<evidence type="ECO:0000256" key="4">
    <source>
        <dbReference type="ARBA" id="ARBA00022692"/>
    </source>
</evidence>
<reference evidence="13 14" key="1">
    <citation type="submission" date="2019-11" db="EMBL/GenBank/DDBJ databases">
        <title>The genome sequence of Methylocystis heyeri.</title>
        <authorList>
            <person name="Oshkin I.Y."/>
            <person name="Miroshnikov K."/>
            <person name="Dedysh S.N."/>
        </authorList>
    </citation>
    <scope>NUCLEOTIDE SEQUENCE [LARGE SCALE GENOMIC DNA]</scope>
    <source>
        <strain evidence="13 14">H2</strain>
    </source>
</reference>
<evidence type="ECO:0000256" key="5">
    <source>
        <dbReference type="ARBA" id="ARBA00022906"/>
    </source>
</evidence>
<dbReference type="Proteomes" id="UP000309061">
    <property type="component" value="Chromosome"/>
</dbReference>
<feature type="transmembrane region" description="Helical" evidence="10">
    <location>
        <begin position="171"/>
        <end position="193"/>
    </location>
</feature>
<dbReference type="Gene3D" id="1.20.1510.10">
    <property type="entry name" value="Cation efflux protein transmembrane domain"/>
    <property type="match status" value="1"/>
</dbReference>
<feature type="transmembrane region" description="Helical" evidence="10">
    <location>
        <begin position="199"/>
        <end position="220"/>
    </location>
</feature>
<feature type="domain" description="Cation efflux protein transmembrane" evidence="11">
    <location>
        <begin position="39"/>
        <end position="224"/>
    </location>
</feature>
<gene>
    <name evidence="13" type="ORF">H2LOC_011050</name>
</gene>
<feature type="transmembrane region" description="Helical" evidence="10">
    <location>
        <begin position="99"/>
        <end position="121"/>
    </location>
</feature>
<evidence type="ECO:0000313" key="14">
    <source>
        <dbReference type="Proteomes" id="UP000309061"/>
    </source>
</evidence>
<evidence type="ECO:0000256" key="7">
    <source>
        <dbReference type="ARBA" id="ARBA00023065"/>
    </source>
</evidence>
<dbReference type="EMBL" id="CP046052">
    <property type="protein sequence ID" value="QGM46189.1"/>
    <property type="molecule type" value="Genomic_DNA"/>
</dbReference>
<comment type="subcellular location">
    <subcellularLocation>
        <location evidence="1">Membrane</location>
        <topology evidence="1">Multi-pass membrane protein</topology>
    </subcellularLocation>
</comment>
<dbReference type="SUPFAM" id="SSF161111">
    <property type="entry name" value="Cation efflux protein transmembrane domain-like"/>
    <property type="match status" value="1"/>
</dbReference>
<dbReference type="InterPro" id="IPR036837">
    <property type="entry name" value="Cation_efflux_CTD_sf"/>
</dbReference>
<keyword evidence="3" id="KW-0813">Transport</keyword>
<evidence type="ECO:0000256" key="2">
    <source>
        <dbReference type="ARBA" id="ARBA00008873"/>
    </source>
</evidence>
<comment type="similarity">
    <text evidence="2">Belongs to the cation diffusion facilitator (CDF) transporter (TC 2.A.4) family. SLC30A subfamily.</text>
</comment>
<evidence type="ECO:0000256" key="1">
    <source>
        <dbReference type="ARBA" id="ARBA00004141"/>
    </source>
</evidence>
<proteinExistence type="inferred from homology"/>
<keyword evidence="14" id="KW-1185">Reference proteome</keyword>
<evidence type="ECO:0000259" key="11">
    <source>
        <dbReference type="Pfam" id="PF01545"/>
    </source>
</evidence>
<dbReference type="InterPro" id="IPR058533">
    <property type="entry name" value="Cation_efflux_TM"/>
</dbReference>
<feature type="transmembrane region" description="Helical" evidence="10">
    <location>
        <begin position="69"/>
        <end position="87"/>
    </location>
</feature>
<feature type="transmembrane region" description="Helical" evidence="10">
    <location>
        <begin position="141"/>
        <end position="159"/>
    </location>
</feature>
<dbReference type="InterPro" id="IPR027469">
    <property type="entry name" value="Cation_efflux_TMD_sf"/>
</dbReference>
<dbReference type="PANTHER" id="PTHR11562:SF17">
    <property type="entry name" value="RE54080P-RELATED"/>
    <property type="match status" value="1"/>
</dbReference>
<dbReference type="InterPro" id="IPR027470">
    <property type="entry name" value="Cation_efflux_CTD"/>
</dbReference>
<dbReference type="AlphaFoldDB" id="A0A6B8KEZ1"/>
<feature type="compositionally biased region" description="Basic and acidic residues" evidence="9">
    <location>
        <begin position="1"/>
        <end position="21"/>
    </location>
</feature>
<feature type="transmembrane region" description="Helical" evidence="10">
    <location>
        <begin position="31"/>
        <end position="57"/>
    </location>
</feature>
<evidence type="ECO:0000256" key="3">
    <source>
        <dbReference type="ARBA" id="ARBA00022448"/>
    </source>
</evidence>
<sequence length="320" mass="33893">MSHDHHDGHRHVHGDSHDNHNHSGKHVHAPAAFGMAFAVGIGLNSAFVIAEVVYGFLANSVALLADAGHNLGDVLGLVVAWIASLLVKRAPTTRFTYGLRGSSILAALFNAVFLLVTVGGISWEAVQRLGAPEPVAEKTVMAVAAAGIVINGVTAWLFASGRQSDINLRGAFLHMASDALISAGVVVAGLMILLTGWLWLDPAVCLAISAIIIWGTWGMLRESVGMSMAAVPPHIDAMTVRSFLAAQTGVANVHDLHIWPMSTTETALTCHLVMKDGHPGDAFLHDLAAELARRFRINHPTIQIEIDPLLACALAPDDVV</sequence>
<accession>A0A6B8KEZ1</accession>
<protein>
    <submittedName>
        <fullName evidence="13">Cation diffusion facilitator family transporter</fullName>
    </submittedName>
</protein>
<dbReference type="OrthoDB" id="9809646at2"/>
<keyword evidence="5" id="KW-0864">Zinc transport</keyword>
<feature type="region of interest" description="Disordered" evidence="9">
    <location>
        <begin position="1"/>
        <end position="24"/>
    </location>
</feature>
<feature type="domain" description="Cation efflux protein cytoplasmic" evidence="12">
    <location>
        <begin position="232"/>
        <end position="305"/>
    </location>
</feature>
<dbReference type="InterPro" id="IPR050681">
    <property type="entry name" value="CDF/SLC30A"/>
</dbReference>
<evidence type="ECO:0000313" key="13">
    <source>
        <dbReference type="EMBL" id="QGM46189.1"/>
    </source>
</evidence>
<keyword evidence="5" id="KW-0862">Zinc</keyword>
<keyword evidence="4 10" id="KW-0812">Transmembrane</keyword>
<keyword evidence="6 10" id="KW-1133">Transmembrane helix</keyword>
<dbReference type="SUPFAM" id="SSF160240">
    <property type="entry name" value="Cation efflux protein cytoplasmic domain-like"/>
    <property type="match status" value="1"/>
</dbReference>
<evidence type="ECO:0000259" key="12">
    <source>
        <dbReference type="Pfam" id="PF16916"/>
    </source>
</evidence>
<evidence type="ECO:0000256" key="6">
    <source>
        <dbReference type="ARBA" id="ARBA00022989"/>
    </source>
</evidence>
<keyword evidence="8 10" id="KW-0472">Membrane</keyword>
<name>A0A6B8KEZ1_9HYPH</name>
<evidence type="ECO:0000256" key="8">
    <source>
        <dbReference type="ARBA" id="ARBA00023136"/>
    </source>
</evidence>
<dbReference type="PANTHER" id="PTHR11562">
    <property type="entry name" value="CATION EFFLUX PROTEIN/ ZINC TRANSPORTER"/>
    <property type="match status" value="1"/>
</dbReference>
<dbReference type="KEGG" id="mhey:H2LOC_011050"/>
<dbReference type="Pfam" id="PF16916">
    <property type="entry name" value="ZT_dimer"/>
    <property type="match status" value="1"/>
</dbReference>
<evidence type="ECO:0000256" key="10">
    <source>
        <dbReference type="SAM" id="Phobius"/>
    </source>
</evidence>
<dbReference type="RefSeq" id="WP_136496444.1">
    <property type="nucleotide sequence ID" value="NZ_CP046052.1"/>
</dbReference>